<accession>A0A917HF51</accession>
<reference evidence="1" key="2">
    <citation type="submission" date="2020-09" db="EMBL/GenBank/DDBJ databases">
        <authorList>
            <person name="Sun Q."/>
            <person name="Zhou Y."/>
        </authorList>
    </citation>
    <scope>NUCLEOTIDE SEQUENCE</scope>
    <source>
        <strain evidence="1">CGMCC 1.12754</strain>
    </source>
</reference>
<gene>
    <name evidence="1" type="ORF">GCM10011398_21120</name>
</gene>
<dbReference type="Proteomes" id="UP000622860">
    <property type="component" value="Unassembled WGS sequence"/>
</dbReference>
<evidence type="ECO:0000313" key="2">
    <source>
        <dbReference type="Proteomes" id="UP000622860"/>
    </source>
</evidence>
<name>A0A917HF51_9BACI</name>
<comment type="caution">
    <text evidence="1">The sequence shown here is derived from an EMBL/GenBank/DDBJ whole genome shotgun (WGS) entry which is preliminary data.</text>
</comment>
<evidence type="ECO:0000313" key="1">
    <source>
        <dbReference type="EMBL" id="GGG75988.1"/>
    </source>
</evidence>
<organism evidence="1 2">
    <name type="scientific">Virgibacillus oceani</name>
    <dbReference type="NCBI Taxonomy" id="1479511"/>
    <lineage>
        <taxon>Bacteria</taxon>
        <taxon>Bacillati</taxon>
        <taxon>Bacillota</taxon>
        <taxon>Bacilli</taxon>
        <taxon>Bacillales</taxon>
        <taxon>Bacillaceae</taxon>
        <taxon>Virgibacillus</taxon>
    </lineage>
</organism>
<dbReference type="EMBL" id="BMFR01000007">
    <property type="protein sequence ID" value="GGG75988.1"/>
    <property type="molecule type" value="Genomic_DNA"/>
</dbReference>
<keyword evidence="2" id="KW-1185">Reference proteome</keyword>
<reference evidence="1" key="1">
    <citation type="journal article" date="2014" name="Int. J. Syst. Evol. Microbiol.">
        <title>Complete genome sequence of Corynebacterium casei LMG S-19264T (=DSM 44701T), isolated from a smear-ripened cheese.</title>
        <authorList>
            <consortium name="US DOE Joint Genome Institute (JGI-PGF)"/>
            <person name="Walter F."/>
            <person name="Albersmeier A."/>
            <person name="Kalinowski J."/>
            <person name="Ruckert C."/>
        </authorList>
    </citation>
    <scope>NUCLEOTIDE SEQUENCE</scope>
    <source>
        <strain evidence="1">CGMCC 1.12754</strain>
    </source>
</reference>
<dbReference type="AlphaFoldDB" id="A0A917HF51"/>
<protein>
    <submittedName>
        <fullName evidence="1">Uncharacterized protein</fullName>
    </submittedName>
</protein>
<sequence length="72" mass="7953">MQHFSLDTVKQLEDGLLKEEIQCVFVLNTAIGERRVPVHEDGGAAAAGNAAFPLSINDTMYCRQADYAEINR</sequence>
<proteinExistence type="predicted"/>